<gene>
    <name evidence="1" type="ORF">WICPIJ_005754</name>
</gene>
<dbReference type="AlphaFoldDB" id="A0A9P8TLM6"/>
<proteinExistence type="predicted"/>
<reference evidence="1" key="1">
    <citation type="journal article" date="2021" name="Open Biol.">
        <title>Shared evolutionary footprints suggest mitochondrial oxidative damage underlies multiple complex I losses in fungi.</title>
        <authorList>
            <person name="Schikora-Tamarit M.A."/>
            <person name="Marcet-Houben M."/>
            <person name="Nosek J."/>
            <person name="Gabaldon T."/>
        </authorList>
    </citation>
    <scope>NUCLEOTIDE SEQUENCE</scope>
    <source>
        <strain evidence="1">CBS2887</strain>
    </source>
</reference>
<organism evidence="1 2">
    <name type="scientific">Wickerhamomyces pijperi</name>
    <name type="common">Yeast</name>
    <name type="synonym">Pichia pijperi</name>
    <dbReference type="NCBI Taxonomy" id="599730"/>
    <lineage>
        <taxon>Eukaryota</taxon>
        <taxon>Fungi</taxon>
        <taxon>Dikarya</taxon>
        <taxon>Ascomycota</taxon>
        <taxon>Saccharomycotina</taxon>
        <taxon>Saccharomycetes</taxon>
        <taxon>Phaffomycetales</taxon>
        <taxon>Wickerhamomycetaceae</taxon>
        <taxon>Wickerhamomyces</taxon>
    </lineage>
</organism>
<reference evidence="1" key="2">
    <citation type="submission" date="2021-01" db="EMBL/GenBank/DDBJ databases">
        <authorList>
            <person name="Schikora-Tamarit M.A."/>
        </authorList>
    </citation>
    <scope>NUCLEOTIDE SEQUENCE</scope>
    <source>
        <strain evidence="1">CBS2887</strain>
    </source>
</reference>
<sequence>MDEFHDGLLTGFSWTLSGGCLEDIDLVLKLEVNDEPQNTENGDDHRFTLRVQADVKERQEPPQVRNIDKLLVLGKSRSQQIKRQTLHDLRMDLGFVDNHLWLGVQLNHEMHLRLGEFLSLLLKDLGLGISKYFVAQHQHVMVSQLVVLQQPKGDSSDKLIDLGLDLRSDAFLENHLQRSEDGLELVQADVSHQDLSNVVTSVVLDFLHGGLVTIGLLFLTGRTEKILHHNVHQQIGRFIQVAMVELHRSQDGVHSETQDMHLETTRKGSLQLRNDKPGVLWTDNVGSSGQVLSNSLTNTIGSGTKNLANAG</sequence>
<keyword evidence="2" id="KW-1185">Reference proteome</keyword>
<comment type="caution">
    <text evidence="1">The sequence shown here is derived from an EMBL/GenBank/DDBJ whole genome shotgun (WGS) entry which is preliminary data.</text>
</comment>
<evidence type="ECO:0000313" key="1">
    <source>
        <dbReference type="EMBL" id="KAH3683284.1"/>
    </source>
</evidence>
<accession>A0A9P8TLM6</accession>
<dbReference type="EMBL" id="JAEUBG010003196">
    <property type="protein sequence ID" value="KAH3683284.1"/>
    <property type="molecule type" value="Genomic_DNA"/>
</dbReference>
<evidence type="ECO:0000313" key="2">
    <source>
        <dbReference type="Proteomes" id="UP000774326"/>
    </source>
</evidence>
<dbReference type="Proteomes" id="UP000774326">
    <property type="component" value="Unassembled WGS sequence"/>
</dbReference>
<protein>
    <submittedName>
        <fullName evidence="1">Uncharacterized protein</fullName>
    </submittedName>
</protein>
<name>A0A9P8TLM6_WICPI</name>